<proteinExistence type="predicted"/>
<dbReference type="InterPro" id="IPR036291">
    <property type="entry name" value="NAD(P)-bd_dom_sf"/>
</dbReference>
<dbReference type="Pfam" id="PF01370">
    <property type="entry name" value="Epimerase"/>
    <property type="match status" value="1"/>
</dbReference>
<dbReference type="InterPro" id="IPR050177">
    <property type="entry name" value="Lipid_A_modif_metabolic_enz"/>
</dbReference>
<protein>
    <submittedName>
        <fullName evidence="2">NAD-dependent epimerase/dehydratase family protein</fullName>
    </submittedName>
</protein>
<dbReference type="SUPFAM" id="SSF51735">
    <property type="entry name" value="NAD(P)-binding Rossmann-fold domains"/>
    <property type="match status" value="1"/>
</dbReference>
<reference evidence="2 3" key="1">
    <citation type="submission" date="2024-09" db="EMBL/GenBank/DDBJ databases">
        <authorList>
            <person name="Sun Q."/>
            <person name="Mori K."/>
        </authorList>
    </citation>
    <scope>NUCLEOTIDE SEQUENCE [LARGE SCALE GENOMIC DNA]</scope>
    <source>
        <strain evidence="2 3">CCM 4839</strain>
    </source>
</reference>
<evidence type="ECO:0000313" key="2">
    <source>
        <dbReference type="EMBL" id="MFC0393387.1"/>
    </source>
</evidence>
<evidence type="ECO:0000313" key="3">
    <source>
        <dbReference type="Proteomes" id="UP001589818"/>
    </source>
</evidence>
<dbReference type="PANTHER" id="PTHR43245">
    <property type="entry name" value="BIFUNCTIONAL POLYMYXIN RESISTANCE PROTEIN ARNA"/>
    <property type="match status" value="1"/>
</dbReference>
<feature type="domain" description="NAD-dependent epimerase/dehydratase" evidence="1">
    <location>
        <begin position="3"/>
        <end position="206"/>
    </location>
</feature>
<name>A0ABV6JBX6_9BACL</name>
<gene>
    <name evidence="2" type="ORF">ACFFJ8_18660</name>
</gene>
<dbReference type="RefSeq" id="WP_204821550.1">
    <property type="nucleotide sequence ID" value="NZ_JANHOF010000014.1"/>
</dbReference>
<evidence type="ECO:0000259" key="1">
    <source>
        <dbReference type="Pfam" id="PF01370"/>
    </source>
</evidence>
<dbReference type="Gene3D" id="3.40.50.720">
    <property type="entry name" value="NAD(P)-binding Rossmann-like Domain"/>
    <property type="match status" value="1"/>
</dbReference>
<accession>A0ABV6JBX6</accession>
<comment type="caution">
    <text evidence="2">The sequence shown here is derived from an EMBL/GenBank/DDBJ whole genome shotgun (WGS) entry which is preliminary data.</text>
</comment>
<dbReference type="EMBL" id="JBHLVF010000033">
    <property type="protein sequence ID" value="MFC0393387.1"/>
    <property type="molecule type" value="Genomic_DNA"/>
</dbReference>
<keyword evidence="3" id="KW-1185">Reference proteome</keyword>
<dbReference type="InterPro" id="IPR001509">
    <property type="entry name" value="Epimerase_deHydtase"/>
</dbReference>
<sequence>MKVIVLGGTGNISGSIVDRLLELGHEVTCFNRGKSGEVPAAVNVIIGDRHDKDTFIQTMQRGRFDAAIDMISFTEEDALTSIEAFRGIGHFVQCSTVCTYGVDYNWLPVTEDHPQRPISGYGRDKAAADHALLAAYHKEGFPVTIIKPSTTYGPRSGMLRQVAWDFSWIDRIRKGKPILICGDGKALHSFLHVSDAAKGFAGVLGKANCIGQVYHLVPQSFITWEDYHRTAMKVLGREVELIGVPLQTLLAIDPQRFDICREIFAHNTYYSASKLTRDVSEFVPTVTLEEGMRQVFHVMEQDGRIPDSDLETWEDSIIGRYLGMHKEF</sequence>
<dbReference type="Proteomes" id="UP001589818">
    <property type="component" value="Unassembled WGS sequence"/>
</dbReference>
<organism evidence="2 3">
    <name type="scientific">Paenibacillus mendelii</name>
    <dbReference type="NCBI Taxonomy" id="206163"/>
    <lineage>
        <taxon>Bacteria</taxon>
        <taxon>Bacillati</taxon>
        <taxon>Bacillota</taxon>
        <taxon>Bacilli</taxon>
        <taxon>Bacillales</taxon>
        <taxon>Paenibacillaceae</taxon>
        <taxon>Paenibacillus</taxon>
    </lineage>
</organism>